<dbReference type="InterPro" id="IPR006522">
    <property type="entry name" value="Phage_virion_morphogenesis"/>
</dbReference>
<evidence type="ECO:0000313" key="2">
    <source>
        <dbReference type="Proteomes" id="UP000528286"/>
    </source>
</evidence>
<gene>
    <name evidence="1" type="ORF">GGR23_003487</name>
</gene>
<dbReference type="AlphaFoldDB" id="A0A7W6J981"/>
<sequence>MSTSIVIDVSDLDQAFARLRPLFDFEPEELMSNIAGIGTEQTRRRILEEKTAPDGSPWQPNAEGTSILLETGQHLLSSLSWQASSTEAEWGATWKFAHVHQEGMTIVPKSAESLVFQLGGRVVQAKKVTIPARPFVGLSDENRQEIIDVVTDHFGALLS</sequence>
<organism evidence="1 2">
    <name type="scientific">Gellertiella hungarica</name>
    <dbReference type="NCBI Taxonomy" id="1572859"/>
    <lineage>
        <taxon>Bacteria</taxon>
        <taxon>Pseudomonadati</taxon>
        <taxon>Pseudomonadota</taxon>
        <taxon>Alphaproteobacteria</taxon>
        <taxon>Hyphomicrobiales</taxon>
        <taxon>Rhizobiaceae</taxon>
        <taxon>Gellertiella</taxon>
    </lineage>
</organism>
<reference evidence="1 2" key="1">
    <citation type="submission" date="2020-08" db="EMBL/GenBank/DDBJ databases">
        <title>Genomic Encyclopedia of Type Strains, Phase IV (KMG-IV): sequencing the most valuable type-strain genomes for metagenomic binning, comparative biology and taxonomic classification.</title>
        <authorList>
            <person name="Goeker M."/>
        </authorList>
    </citation>
    <scope>NUCLEOTIDE SEQUENCE [LARGE SCALE GENOMIC DNA]</scope>
    <source>
        <strain evidence="1 2">DSM 29853</strain>
    </source>
</reference>
<dbReference type="EMBL" id="JACIEZ010000008">
    <property type="protein sequence ID" value="MBB4066272.1"/>
    <property type="molecule type" value="Genomic_DNA"/>
</dbReference>
<dbReference type="Pfam" id="PF05069">
    <property type="entry name" value="Phage_tail_S"/>
    <property type="match status" value="1"/>
</dbReference>
<name>A0A7W6J981_9HYPH</name>
<evidence type="ECO:0000313" key="1">
    <source>
        <dbReference type="EMBL" id="MBB4066272.1"/>
    </source>
</evidence>
<accession>A0A7W6J981</accession>
<keyword evidence="2" id="KW-1185">Reference proteome</keyword>
<dbReference type="Proteomes" id="UP000528286">
    <property type="component" value="Unassembled WGS sequence"/>
</dbReference>
<dbReference type="RefSeq" id="WP_183367563.1">
    <property type="nucleotide sequence ID" value="NZ_JACIEZ010000008.1"/>
</dbReference>
<comment type="caution">
    <text evidence="1">The sequence shown here is derived from an EMBL/GenBank/DDBJ whole genome shotgun (WGS) entry which is preliminary data.</text>
</comment>
<proteinExistence type="predicted"/>
<protein>
    <submittedName>
        <fullName evidence="1">Phage gpG-like protein</fullName>
    </submittedName>
</protein>